<evidence type="ECO:0000256" key="5">
    <source>
        <dbReference type="ARBA" id="ARBA00022519"/>
    </source>
</evidence>
<evidence type="ECO:0000256" key="7">
    <source>
        <dbReference type="ARBA" id="ARBA00022989"/>
    </source>
</evidence>
<dbReference type="Gene3D" id="3.30.700.10">
    <property type="entry name" value="Glycoprotein, Type 4 Pilin"/>
    <property type="match status" value="1"/>
</dbReference>
<comment type="similarity">
    <text evidence="9">Belongs to the GSP H family.</text>
</comment>
<dbReference type="SUPFAM" id="SSF54523">
    <property type="entry name" value="Pili subunits"/>
    <property type="match status" value="1"/>
</dbReference>
<keyword evidence="3" id="KW-1003">Cell membrane</keyword>
<evidence type="ECO:0000259" key="12">
    <source>
        <dbReference type="Pfam" id="PF12019"/>
    </source>
</evidence>
<dbReference type="PROSITE" id="PS00409">
    <property type="entry name" value="PROKAR_NTER_METHYL"/>
    <property type="match status" value="1"/>
</dbReference>
<keyword evidence="6 11" id="KW-0812">Transmembrane</keyword>
<accession>A0ABX0I1S4</accession>
<feature type="domain" description="General secretion pathway GspH" evidence="12">
    <location>
        <begin position="45"/>
        <end position="124"/>
    </location>
</feature>
<gene>
    <name evidence="13" type="ORF">G7087_17055</name>
</gene>
<organism evidence="13 14">
    <name type="scientific">Rubrivivax benzoatilyticus</name>
    <dbReference type="NCBI Taxonomy" id="316997"/>
    <lineage>
        <taxon>Bacteria</taxon>
        <taxon>Pseudomonadati</taxon>
        <taxon>Pseudomonadota</taxon>
        <taxon>Betaproteobacteria</taxon>
        <taxon>Burkholderiales</taxon>
        <taxon>Sphaerotilaceae</taxon>
        <taxon>Rubrivivax</taxon>
    </lineage>
</organism>
<dbReference type="Pfam" id="PF12019">
    <property type="entry name" value="GspH"/>
    <property type="match status" value="1"/>
</dbReference>
<dbReference type="InterPro" id="IPR012902">
    <property type="entry name" value="N_methyl_site"/>
</dbReference>
<keyword evidence="4" id="KW-0488">Methylation</keyword>
<name>A0ABX0I1S4_9BURK</name>
<keyword evidence="8 11" id="KW-0472">Membrane</keyword>
<reference evidence="13 14" key="1">
    <citation type="submission" date="2020-03" db="EMBL/GenBank/DDBJ databases">
        <title>Rubrivivax benzoatilyticus JA2 (sequenced after 10 years sub-culturing).</title>
        <authorList>
            <person name="Gupta D."/>
            <person name="Chintalapati S."/>
            <person name="Chintalapati V.R."/>
        </authorList>
    </citation>
    <scope>NUCLEOTIDE SEQUENCE [LARGE SCALE GENOMIC DNA]</scope>
    <source>
        <strain evidence="13 14">JA2-Mal</strain>
    </source>
</reference>
<evidence type="ECO:0000256" key="3">
    <source>
        <dbReference type="ARBA" id="ARBA00022475"/>
    </source>
</evidence>
<dbReference type="Proteomes" id="UP000802098">
    <property type="component" value="Unassembled WGS sequence"/>
</dbReference>
<evidence type="ECO:0000256" key="9">
    <source>
        <dbReference type="ARBA" id="ARBA00025772"/>
    </source>
</evidence>
<dbReference type="Pfam" id="PF07963">
    <property type="entry name" value="N_methyl"/>
    <property type="match status" value="1"/>
</dbReference>
<keyword evidence="7 11" id="KW-1133">Transmembrane helix</keyword>
<dbReference type="RefSeq" id="WP_009858471.1">
    <property type="nucleotide sequence ID" value="NZ_JAAOCD010000010.1"/>
</dbReference>
<evidence type="ECO:0000256" key="2">
    <source>
        <dbReference type="ARBA" id="ARBA00021549"/>
    </source>
</evidence>
<evidence type="ECO:0000256" key="1">
    <source>
        <dbReference type="ARBA" id="ARBA00004377"/>
    </source>
</evidence>
<comment type="caution">
    <text evidence="13">The sequence shown here is derived from an EMBL/GenBank/DDBJ whole genome shotgun (WGS) entry which is preliminary data.</text>
</comment>
<feature type="transmembrane region" description="Helical" evidence="11">
    <location>
        <begin position="12"/>
        <end position="32"/>
    </location>
</feature>
<keyword evidence="14" id="KW-1185">Reference proteome</keyword>
<dbReference type="InterPro" id="IPR022346">
    <property type="entry name" value="T2SS_GspH"/>
</dbReference>
<protein>
    <recommendedName>
        <fullName evidence="2">Type II secretion system protein H</fullName>
    </recommendedName>
    <alternativeName>
        <fullName evidence="10">General secretion pathway protein H</fullName>
    </alternativeName>
</protein>
<dbReference type="EMBL" id="JAAOCD010000010">
    <property type="protein sequence ID" value="NHL00093.1"/>
    <property type="molecule type" value="Genomic_DNA"/>
</dbReference>
<evidence type="ECO:0000313" key="13">
    <source>
        <dbReference type="EMBL" id="NHL00093.1"/>
    </source>
</evidence>
<evidence type="ECO:0000313" key="14">
    <source>
        <dbReference type="Proteomes" id="UP000802098"/>
    </source>
</evidence>
<comment type="subcellular location">
    <subcellularLocation>
        <location evidence="1">Cell inner membrane</location>
        <topology evidence="1">Single-pass membrane protein</topology>
    </subcellularLocation>
</comment>
<evidence type="ECO:0000256" key="4">
    <source>
        <dbReference type="ARBA" id="ARBA00022481"/>
    </source>
</evidence>
<dbReference type="NCBIfam" id="TIGR02532">
    <property type="entry name" value="IV_pilin_GFxxxE"/>
    <property type="match status" value="1"/>
</dbReference>
<keyword evidence="5" id="KW-0997">Cell inner membrane</keyword>
<proteinExistence type="inferred from homology"/>
<evidence type="ECO:0000256" key="6">
    <source>
        <dbReference type="ARBA" id="ARBA00022692"/>
    </source>
</evidence>
<evidence type="ECO:0000256" key="10">
    <source>
        <dbReference type="ARBA" id="ARBA00030775"/>
    </source>
</evidence>
<evidence type="ECO:0000256" key="11">
    <source>
        <dbReference type="SAM" id="Phobius"/>
    </source>
</evidence>
<dbReference type="InterPro" id="IPR045584">
    <property type="entry name" value="Pilin-like"/>
</dbReference>
<sequence>MRHLRQRGLTLIELMVALAIGVLLLFAAAPQFGDMVANSRLREAGNVLYTQALFAQSEALKRNGTVRLSIDGGTIEVIDRSSGAETTLRTIELGGGVTASAAATLDFGSSGMLGADASVNLSMPGQTCSSDLRCPGLRVEGGGAIRLCGDRTGTC</sequence>
<evidence type="ECO:0000256" key="8">
    <source>
        <dbReference type="ARBA" id="ARBA00023136"/>
    </source>
</evidence>